<dbReference type="Proteomes" id="UP001447188">
    <property type="component" value="Unassembled WGS sequence"/>
</dbReference>
<dbReference type="InterPro" id="IPR036770">
    <property type="entry name" value="Ankyrin_rpt-contain_sf"/>
</dbReference>
<dbReference type="InterPro" id="IPR002110">
    <property type="entry name" value="Ankyrin_rpt"/>
</dbReference>
<dbReference type="Gene3D" id="1.25.40.20">
    <property type="entry name" value="Ankyrin repeat-containing domain"/>
    <property type="match status" value="3"/>
</dbReference>
<dbReference type="PANTHER" id="PTHR24198:SF165">
    <property type="entry name" value="ANKYRIN REPEAT-CONTAINING PROTEIN-RELATED"/>
    <property type="match status" value="1"/>
</dbReference>
<dbReference type="PROSITE" id="PS50297">
    <property type="entry name" value="ANK_REP_REGION"/>
    <property type="match status" value="4"/>
</dbReference>
<keyword evidence="1" id="KW-0677">Repeat</keyword>
<dbReference type="EMBL" id="JBBBZM010000020">
    <property type="protein sequence ID" value="KAL0638576.1"/>
    <property type="molecule type" value="Genomic_DNA"/>
</dbReference>
<feature type="repeat" description="ANK" evidence="3">
    <location>
        <begin position="207"/>
        <end position="239"/>
    </location>
</feature>
<evidence type="ECO:0000256" key="1">
    <source>
        <dbReference type="ARBA" id="ARBA00022737"/>
    </source>
</evidence>
<dbReference type="PANTHER" id="PTHR24198">
    <property type="entry name" value="ANKYRIN REPEAT AND PROTEIN KINASE DOMAIN-CONTAINING PROTEIN"/>
    <property type="match status" value="1"/>
</dbReference>
<protein>
    <recommendedName>
        <fullName evidence="6">Ankyrin repeat domain-containing protein</fullName>
    </recommendedName>
</protein>
<keyword evidence="5" id="KW-1185">Reference proteome</keyword>
<feature type="repeat" description="ANK" evidence="3">
    <location>
        <begin position="117"/>
        <end position="149"/>
    </location>
</feature>
<feature type="repeat" description="ANK" evidence="3">
    <location>
        <begin position="83"/>
        <end position="115"/>
    </location>
</feature>
<dbReference type="SMART" id="SM00248">
    <property type="entry name" value="ANK"/>
    <property type="match status" value="6"/>
</dbReference>
<keyword evidence="2 3" id="KW-0040">ANK repeat</keyword>
<evidence type="ECO:0000313" key="5">
    <source>
        <dbReference type="Proteomes" id="UP001447188"/>
    </source>
</evidence>
<feature type="repeat" description="ANK" evidence="3">
    <location>
        <begin position="174"/>
        <end position="206"/>
    </location>
</feature>
<dbReference type="PRINTS" id="PR01415">
    <property type="entry name" value="ANKYRIN"/>
</dbReference>
<comment type="caution">
    <text evidence="4">The sequence shown here is derived from an EMBL/GenBank/DDBJ whole genome shotgun (WGS) entry which is preliminary data.</text>
</comment>
<name>A0ABR3GSK9_9PEZI</name>
<evidence type="ECO:0000256" key="3">
    <source>
        <dbReference type="PROSITE-ProRule" id="PRU00023"/>
    </source>
</evidence>
<evidence type="ECO:0008006" key="6">
    <source>
        <dbReference type="Google" id="ProtNLM"/>
    </source>
</evidence>
<feature type="repeat" description="ANK" evidence="3">
    <location>
        <begin position="240"/>
        <end position="272"/>
    </location>
</feature>
<evidence type="ECO:0000256" key="2">
    <source>
        <dbReference type="ARBA" id="ARBA00023043"/>
    </source>
</evidence>
<evidence type="ECO:0000313" key="4">
    <source>
        <dbReference type="EMBL" id="KAL0638576.1"/>
    </source>
</evidence>
<proteinExistence type="predicted"/>
<dbReference type="SUPFAM" id="SSF48403">
    <property type="entry name" value="Ankyrin repeat"/>
    <property type="match status" value="1"/>
</dbReference>
<sequence length="306" mass="33702">MSFLDFPNELILNVAENLPPKALNSLLKTSHRLAYLLTPLLHKIAIEPVGECPALCWAASKGHELLVRFLLERGTPVEARDGKSMNALISAARNGHEEIVRALLNAGANIASQEYYNGLTALHWAARAGHESIVRLLLEQGADVNRRDTLESYLVEPVDRNKARPQPAKHIMGRDNTPLHWATHSGYNSVVRLLLKNGANLNDRNSLRDTPLIVAAGMASESTIRLLVNGGANLNAQNLRGWTALHCAARNELEKSVKLFLAEGANALLEDNGGLPPLRYTGRTKKPVRKMLLQHQFERVNPVTSL</sequence>
<dbReference type="Pfam" id="PF12796">
    <property type="entry name" value="Ank_2"/>
    <property type="match status" value="2"/>
</dbReference>
<reference evidence="4 5" key="1">
    <citation type="submission" date="2024-02" db="EMBL/GenBank/DDBJ databases">
        <title>Discinaceae phylogenomics.</title>
        <authorList>
            <person name="Dirks A.C."/>
            <person name="James T.Y."/>
        </authorList>
    </citation>
    <scope>NUCLEOTIDE SEQUENCE [LARGE SCALE GENOMIC DNA]</scope>
    <source>
        <strain evidence="4 5">ACD0624</strain>
    </source>
</reference>
<accession>A0ABR3GSK9</accession>
<gene>
    <name evidence="4" type="ORF">Q9L58_002302</name>
</gene>
<dbReference type="PROSITE" id="PS50088">
    <property type="entry name" value="ANK_REPEAT"/>
    <property type="match status" value="5"/>
</dbReference>
<organism evidence="4 5">
    <name type="scientific">Discina gigas</name>
    <dbReference type="NCBI Taxonomy" id="1032678"/>
    <lineage>
        <taxon>Eukaryota</taxon>
        <taxon>Fungi</taxon>
        <taxon>Dikarya</taxon>
        <taxon>Ascomycota</taxon>
        <taxon>Pezizomycotina</taxon>
        <taxon>Pezizomycetes</taxon>
        <taxon>Pezizales</taxon>
        <taxon>Discinaceae</taxon>
        <taxon>Discina</taxon>
    </lineage>
</organism>